<dbReference type="OrthoDB" id="10265800at2759"/>
<accession>A0A0C2CIF8</accession>
<keyword evidence="2" id="KW-1185">Reference proteome</keyword>
<organism evidence="1 2">
    <name type="scientific">Ancylostoma duodenale</name>
    <dbReference type="NCBI Taxonomy" id="51022"/>
    <lineage>
        <taxon>Eukaryota</taxon>
        <taxon>Metazoa</taxon>
        <taxon>Ecdysozoa</taxon>
        <taxon>Nematoda</taxon>
        <taxon>Chromadorea</taxon>
        <taxon>Rhabditida</taxon>
        <taxon>Rhabditina</taxon>
        <taxon>Rhabditomorpha</taxon>
        <taxon>Strongyloidea</taxon>
        <taxon>Ancylostomatidae</taxon>
        <taxon>Ancylostomatinae</taxon>
        <taxon>Ancylostoma</taxon>
    </lineage>
</organism>
<evidence type="ECO:0000313" key="2">
    <source>
        <dbReference type="Proteomes" id="UP000054047"/>
    </source>
</evidence>
<dbReference type="GO" id="GO:0006644">
    <property type="term" value="P:phospholipid metabolic process"/>
    <property type="evidence" value="ECO:0007669"/>
    <property type="project" value="TreeGrafter"/>
</dbReference>
<protein>
    <submittedName>
        <fullName evidence="1">Uncharacterized protein</fullName>
    </submittedName>
</protein>
<dbReference type="EMBL" id="KN752812">
    <property type="protein sequence ID" value="KIH49577.1"/>
    <property type="molecule type" value="Genomic_DNA"/>
</dbReference>
<dbReference type="InterPro" id="IPR038885">
    <property type="entry name" value="PLB1"/>
</dbReference>
<dbReference type="Pfam" id="PF00657">
    <property type="entry name" value="Lipase_GDSL"/>
    <property type="match status" value="1"/>
</dbReference>
<dbReference type="PANTHER" id="PTHR21325">
    <property type="entry name" value="PHOSPHOLIPASE B, PLB1"/>
    <property type="match status" value="1"/>
</dbReference>
<gene>
    <name evidence="1" type="ORF">ANCDUO_20348</name>
</gene>
<sequence>MKPSPAVPSNVNKVRPADLKVIGAMGDSITVASLSKDFEDDMTKDIYPGNSYIIGGDGTLAEQITILREFNPNIVGLSHGTGYDNTVFNVAVGGRTSEDMPRQARDLIARMKQKGVRSFLLCKASKVQNGEMAQ</sequence>
<evidence type="ECO:0000313" key="1">
    <source>
        <dbReference type="EMBL" id="KIH49577.1"/>
    </source>
</evidence>
<dbReference type="PANTHER" id="PTHR21325:SF31">
    <property type="entry name" value="GH22081P-RELATED"/>
    <property type="match status" value="1"/>
</dbReference>
<dbReference type="AlphaFoldDB" id="A0A0C2CIF8"/>
<reference evidence="1 2" key="1">
    <citation type="submission" date="2013-12" db="EMBL/GenBank/DDBJ databases">
        <title>Draft genome of the parsitic nematode Ancylostoma duodenale.</title>
        <authorList>
            <person name="Mitreva M."/>
        </authorList>
    </citation>
    <scope>NUCLEOTIDE SEQUENCE [LARGE SCALE GENOMIC DNA]</scope>
    <source>
        <strain evidence="1 2">Zhejiang</strain>
    </source>
</reference>
<dbReference type="InterPro" id="IPR001087">
    <property type="entry name" value="GDSL"/>
</dbReference>
<dbReference type="Proteomes" id="UP000054047">
    <property type="component" value="Unassembled WGS sequence"/>
</dbReference>
<dbReference type="GO" id="GO:0004620">
    <property type="term" value="F:phospholipase activity"/>
    <property type="evidence" value="ECO:0007669"/>
    <property type="project" value="InterPro"/>
</dbReference>
<name>A0A0C2CIF8_9BILA</name>
<proteinExistence type="predicted"/>